<keyword evidence="7" id="KW-0732">Signal</keyword>
<feature type="binding site" evidence="18">
    <location>
        <position position="498"/>
    </location>
    <ligand>
        <name>ATP</name>
        <dbReference type="ChEBI" id="CHEBI:30616"/>
    </ligand>
</feature>
<sequence>GMFAEGAVDPGTTLQPSSSGRQQAWQSASRNFSFGFQPSGNSGLYVVGITFSTINDTTLVWSAGFNGGIEVGQGGSFTFQRDGNLVLSNGTQIVWQTNTTNLGVTSADMRDNGDFVLQNSSGITVWHTFANPTDSLVIDQNFTVGQSLQSGPYSFTMGSSGNFTLKWKNNITYWNQGSPGATTASLTSQGIFKLSNSSADSLWMARSSDYTDNSITLRRIKLESDGNLRSYGWTRNPGTWQLGWSAMEDQCQVYGWCGNFGVCVYNDTGPSCQCPSGDFDPIDPKDPTKGCQRQQDITQCTNNQSMINLDHTEFFSYPPESDSDSEIYFLGVPDCWQNCLKNPSCTASTIMADGTGTCRMKTSNFTSAYQSLSIPSTSYVKVCGPGRPLAPPLSPVTIVNRSKVSNIRIALAVIGPVIALFAIEFSLWWICCRHNPRFRLGELPAQYTLLEYASGAPVQFSYRDLQRCTKNFTEKIGSGGFGTVYKGELSNKVVVAVKQLEGIEQGEKQFRMEVAAISSTHHLNLVRLVGFCSEGRHRLLVYEFMKNSSLDTFLFNSSEQAKSLDWDTRFSIAVGTAKGIAYLHEECRDCIVHCDIKPENILLDENFNAKVSDFGLSKLIHARGHQNLPLTSVRGTRGYLAPEWLANLPITSNSDVYSYGMVLLEIISGRRNFDLMTLGRKRFSVWAFEEYERGNIMDIIDEKLGNDINIDLVQRTIEISFWCIQEQPSQRPSMGKVVQMLEGVLPMEKPPAPRPLESFQNTSSGGSSQRAISILVSSVPTRQSSSTINGILPTNSSAYVAETLSGGR</sequence>
<feature type="domain" description="Protein kinase" evidence="20">
    <location>
        <begin position="470"/>
        <end position="745"/>
    </location>
</feature>
<dbReference type="SUPFAM" id="SSF56112">
    <property type="entry name" value="Protein kinase-like (PK-like)"/>
    <property type="match status" value="1"/>
</dbReference>
<evidence type="ECO:0000256" key="7">
    <source>
        <dbReference type="ARBA" id="ARBA00022729"/>
    </source>
</evidence>
<protein>
    <recommendedName>
        <fullName evidence="2">non-specific serine/threonine protein kinase</fullName>
        <ecNumber evidence="2">2.7.11.1</ecNumber>
    </recommendedName>
</protein>
<dbReference type="EMBL" id="JAHRHJ020000011">
    <property type="protein sequence ID" value="KAH9295277.1"/>
    <property type="molecule type" value="Genomic_DNA"/>
</dbReference>
<keyword evidence="11" id="KW-1133">Transmembrane helix</keyword>
<evidence type="ECO:0000313" key="23">
    <source>
        <dbReference type="EMBL" id="KAH9295277.1"/>
    </source>
</evidence>
<evidence type="ECO:0000256" key="17">
    <source>
        <dbReference type="ARBA" id="ARBA00048679"/>
    </source>
</evidence>
<keyword evidence="10 18" id="KW-0067">ATP-binding</keyword>
<comment type="catalytic activity">
    <reaction evidence="17">
        <text>L-seryl-[protein] + ATP = O-phospho-L-seryl-[protein] + ADP + H(+)</text>
        <dbReference type="Rhea" id="RHEA:17989"/>
        <dbReference type="Rhea" id="RHEA-COMP:9863"/>
        <dbReference type="Rhea" id="RHEA-COMP:11604"/>
        <dbReference type="ChEBI" id="CHEBI:15378"/>
        <dbReference type="ChEBI" id="CHEBI:29999"/>
        <dbReference type="ChEBI" id="CHEBI:30616"/>
        <dbReference type="ChEBI" id="CHEBI:83421"/>
        <dbReference type="ChEBI" id="CHEBI:456216"/>
        <dbReference type="EC" id="2.7.11.1"/>
    </reaction>
</comment>
<dbReference type="InterPro" id="IPR001480">
    <property type="entry name" value="Bulb-type_lectin_dom"/>
</dbReference>
<evidence type="ECO:0000256" key="9">
    <source>
        <dbReference type="ARBA" id="ARBA00022777"/>
    </source>
</evidence>
<keyword evidence="8 18" id="KW-0547">Nucleotide-binding</keyword>
<dbReference type="InterPro" id="IPR024171">
    <property type="entry name" value="SRK-like_kinase"/>
</dbReference>
<evidence type="ECO:0000256" key="15">
    <source>
        <dbReference type="ARBA" id="ARBA00023180"/>
    </source>
</evidence>
<evidence type="ECO:0000259" key="22">
    <source>
        <dbReference type="PROSITE" id="PS50948"/>
    </source>
</evidence>
<dbReference type="Gene3D" id="3.30.200.20">
    <property type="entry name" value="Phosphorylase Kinase, domain 1"/>
    <property type="match status" value="1"/>
</dbReference>
<evidence type="ECO:0000256" key="10">
    <source>
        <dbReference type="ARBA" id="ARBA00022840"/>
    </source>
</evidence>
<dbReference type="EC" id="2.7.11.1" evidence="2"/>
<evidence type="ECO:0000256" key="3">
    <source>
        <dbReference type="ARBA" id="ARBA00022527"/>
    </source>
</evidence>
<keyword evidence="9" id="KW-0418">Kinase</keyword>
<feature type="non-terminal residue" evidence="23">
    <location>
        <position position="1"/>
    </location>
</feature>
<dbReference type="OMA" id="EWLAHHP"/>
<dbReference type="PIRSF" id="PIRSF000641">
    <property type="entry name" value="SRK"/>
    <property type="match status" value="1"/>
</dbReference>
<feature type="domain" description="Apple" evidence="22">
    <location>
        <begin position="300"/>
        <end position="383"/>
    </location>
</feature>
<dbReference type="PROSITE" id="PS50927">
    <property type="entry name" value="BULB_LECTIN"/>
    <property type="match status" value="2"/>
</dbReference>
<dbReference type="GO" id="GO:0004674">
    <property type="term" value="F:protein serine/threonine kinase activity"/>
    <property type="evidence" value="ECO:0007669"/>
    <property type="project" value="UniProtKB-KW"/>
</dbReference>
<evidence type="ECO:0000256" key="8">
    <source>
        <dbReference type="ARBA" id="ARBA00022741"/>
    </source>
</evidence>
<evidence type="ECO:0000256" key="18">
    <source>
        <dbReference type="PROSITE-ProRule" id="PRU10141"/>
    </source>
</evidence>
<dbReference type="InterPro" id="IPR008271">
    <property type="entry name" value="Ser/Thr_kinase_AS"/>
</dbReference>
<comment type="catalytic activity">
    <reaction evidence="16">
        <text>L-threonyl-[protein] + ATP = O-phospho-L-threonyl-[protein] + ADP + H(+)</text>
        <dbReference type="Rhea" id="RHEA:46608"/>
        <dbReference type="Rhea" id="RHEA-COMP:11060"/>
        <dbReference type="Rhea" id="RHEA-COMP:11605"/>
        <dbReference type="ChEBI" id="CHEBI:15378"/>
        <dbReference type="ChEBI" id="CHEBI:30013"/>
        <dbReference type="ChEBI" id="CHEBI:30616"/>
        <dbReference type="ChEBI" id="CHEBI:61977"/>
        <dbReference type="ChEBI" id="CHEBI:456216"/>
        <dbReference type="EC" id="2.7.11.1"/>
    </reaction>
</comment>
<dbReference type="GO" id="GO:0005524">
    <property type="term" value="F:ATP binding"/>
    <property type="evidence" value="ECO:0007669"/>
    <property type="project" value="UniProtKB-UniRule"/>
</dbReference>
<comment type="caution">
    <text evidence="23">The sequence shown here is derived from an EMBL/GenBank/DDBJ whole genome shotgun (WGS) entry which is preliminary data.</text>
</comment>
<organism evidence="23 24">
    <name type="scientific">Taxus chinensis</name>
    <name type="common">Chinese yew</name>
    <name type="synonym">Taxus wallichiana var. chinensis</name>
    <dbReference type="NCBI Taxonomy" id="29808"/>
    <lineage>
        <taxon>Eukaryota</taxon>
        <taxon>Viridiplantae</taxon>
        <taxon>Streptophyta</taxon>
        <taxon>Embryophyta</taxon>
        <taxon>Tracheophyta</taxon>
        <taxon>Spermatophyta</taxon>
        <taxon>Pinopsida</taxon>
        <taxon>Pinidae</taxon>
        <taxon>Conifers II</taxon>
        <taxon>Cupressales</taxon>
        <taxon>Taxaceae</taxon>
        <taxon>Taxus</taxon>
    </lineage>
</organism>
<dbReference type="InterPro" id="IPR017441">
    <property type="entry name" value="Protein_kinase_ATP_BS"/>
</dbReference>
<feature type="region of interest" description="Disordered" evidence="19">
    <location>
        <begin position="1"/>
        <end position="22"/>
    </location>
</feature>
<dbReference type="FunFam" id="1.10.510.10:FF:000384">
    <property type="entry name" value="G-type lectin S-receptor-like serine/threonine-protein kinase"/>
    <property type="match status" value="1"/>
</dbReference>
<dbReference type="Proteomes" id="UP000824469">
    <property type="component" value="Unassembled WGS sequence"/>
</dbReference>
<dbReference type="CDD" id="cd00053">
    <property type="entry name" value="EGF"/>
    <property type="match status" value="1"/>
</dbReference>
<evidence type="ECO:0000256" key="5">
    <source>
        <dbReference type="ARBA" id="ARBA00022679"/>
    </source>
</evidence>
<dbReference type="InterPro" id="IPR000858">
    <property type="entry name" value="S_locus_glycoprot_dom"/>
</dbReference>
<evidence type="ECO:0000313" key="24">
    <source>
        <dbReference type="Proteomes" id="UP000824469"/>
    </source>
</evidence>
<dbReference type="GO" id="GO:0048544">
    <property type="term" value="P:recognition of pollen"/>
    <property type="evidence" value="ECO:0007669"/>
    <property type="project" value="InterPro"/>
</dbReference>
<dbReference type="SMART" id="SM00220">
    <property type="entry name" value="S_TKc"/>
    <property type="match status" value="1"/>
</dbReference>
<evidence type="ECO:0000256" key="12">
    <source>
        <dbReference type="ARBA" id="ARBA00023136"/>
    </source>
</evidence>
<evidence type="ECO:0000259" key="20">
    <source>
        <dbReference type="PROSITE" id="PS50011"/>
    </source>
</evidence>
<feature type="domain" description="Bulb-type lectin" evidence="21">
    <location>
        <begin position="133"/>
        <end position="243"/>
    </location>
</feature>
<feature type="compositionally biased region" description="Polar residues" evidence="19">
    <location>
        <begin position="12"/>
        <end position="22"/>
    </location>
</feature>
<keyword evidence="13" id="KW-1015">Disulfide bond</keyword>
<evidence type="ECO:0000256" key="11">
    <source>
        <dbReference type="ARBA" id="ARBA00022989"/>
    </source>
</evidence>
<keyword evidence="4" id="KW-0245">EGF-like domain</keyword>
<dbReference type="Pfam" id="PF00954">
    <property type="entry name" value="S_locus_glycop"/>
    <property type="match status" value="1"/>
</dbReference>
<evidence type="ECO:0000256" key="4">
    <source>
        <dbReference type="ARBA" id="ARBA00022536"/>
    </source>
</evidence>
<dbReference type="Pfam" id="PF00069">
    <property type="entry name" value="Pkinase"/>
    <property type="match status" value="1"/>
</dbReference>
<dbReference type="PROSITE" id="PS00108">
    <property type="entry name" value="PROTEIN_KINASE_ST"/>
    <property type="match status" value="1"/>
</dbReference>
<gene>
    <name evidence="23" type="ORF">KI387_038865</name>
</gene>
<dbReference type="CDD" id="cd14066">
    <property type="entry name" value="STKc_IRAK"/>
    <property type="match status" value="1"/>
</dbReference>
<keyword evidence="6" id="KW-0812">Transmembrane</keyword>
<keyword evidence="14" id="KW-0675">Receptor</keyword>
<dbReference type="GO" id="GO:0016020">
    <property type="term" value="C:membrane"/>
    <property type="evidence" value="ECO:0007669"/>
    <property type="project" value="UniProtKB-SubCell"/>
</dbReference>
<dbReference type="Pfam" id="PF08276">
    <property type="entry name" value="PAN_2"/>
    <property type="match status" value="1"/>
</dbReference>
<dbReference type="CDD" id="cd00028">
    <property type="entry name" value="B_lectin"/>
    <property type="match status" value="1"/>
</dbReference>
<keyword evidence="24" id="KW-1185">Reference proteome</keyword>
<dbReference type="Gene3D" id="1.10.510.10">
    <property type="entry name" value="Transferase(Phosphotransferase) domain 1"/>
    <property type="match status" value="1"/>
</dbReference>
<dbReference type="SUPFAM" id="SSF51110">
    <property type="entry name" value="alpha-D-mannose-specific plant lectins"/>
    <property type="match status" value="2"/>
</dbReference>
<keyword evidence="5" id="KW-0808">Transferase</keyword>
<keyword evidence="12" id="KW-0472">Membrane</keyword>
<accession>A0AA38C724</accession>
<dbReference type="InterPro" id="IPR036426">
    <property type="entry name" value="Bulb-type_lectin_dom_sf"/>
</dbReference>
<dbReference type="InterPro" id="IPR000719">
    <property type="entry name" value="Prot_kinase_dom"/>
</dbReference>
<evidence type="ECO:0000256" key="13">
    <source>
        <dbReference type="ARBA" id="ARBA00023157"/>
    </source>
</evidence>
<feature type="domain" description="Bulb-type lectin" evidence="21">
    <location>
        <begin position="5"/>
        <end position="130"/>
    </location>
</feature>
<proteinExistence type="predicted"/>
<dbReference type="Pfam" id="PF01453">
    <property type="entry name" value="B_lectin"/>
    <property type="match status" value="1"/>
</dbReference>
<dbReference type="PROSITE" id="PS00107">
    <property type="entry name" value="PROTEIN_KINASE_ATP"/>
    <property type="match status" value="1"/>
</dbReference>
<dbReference type="SMART" id="SM00108">
    <property type="entry name" value="B_lectin"/>
    <property type="match status" value="1"/>
</dbReference>
<dbReference type="PANTHER" id="PTHR47974:SF9">
    <property type="entry name" value="RECEPTOR-LIKE SERINE_THREONINE-PROTEIN KINASE"/>
    <property type="match status" value="1"/>
</dbReference>
<keyword evidence="3" id="KW-0723">Serine/threonine-protein kinase</keyword>
<reference evidence="23 24" key="1">
    <citation type="journal article" date="2021" name="Nat. Plants">
        <title>The Taxus genome provides insights into paclitaxel biosynthesis.</title>
        <authorList>
            <person name="Xiong X."/>
            <person name="Gou J."/>
            <person name="Liao Q."/>
            <person name="Li Y."/>
            <person name="Zhou Q."/>
            <person name="Bi G."/>
            <person name="Li C."/>
            <person name="Du R."/>
            <person name="Wang X."/>
            <person name="Sun T."/>
            <person name="Guo L."/>
            <person name="Liang H."/>
            <person name="Lu P."/>
            <person name="Wu Y."/>
            <person name="Zhang Z."/>
            <person name="Ro D.K."/>
            <person name="Shang Y."/>
            <person name="Huang S."/>
            <person name="Yan J."/>
        </authorList>
    </citation>
    <scope>NUCLEOTIDE SEQUENCE [LARGE SCALE GENOMIC DNA]</scope>
    <source>
        <strain evidence="23">Ta-2019</strain>
    </source>
</reference>
<comment type="subcellular location">
    <subcellularLocation>
        <location evidence="1">Membrane</location>
        <topology evidence="1">Single-pass type I membrane protein</topology>
    </subcellularLocation>
</comment>
<name>A0AA38C724_TAXCH</name>
<evidence type="ECO:0000256" key="2">
    <source>
        <dbReference type="ARBA" id="ARBA00012513"/>
    </source>
</evidence>
<dbReference type="PROSITE" id="PS50948">
    <property type="entry name" value="PAN"/>
    <property type="match status" value="1"/>
</dbReference>
<dbReference type="PANTHER" id="PTHR47974">
    <property type="entry name" value="OS07G0415500 PROTEIN"/>
    <property type="match status" value="1"/>
</dbReference>
<evidence type="ECO:0000256" key="16">
    <source>
        <dbReference type="ARBA" id="ARBA00047899"/>
    </source>
</evidence>
<dbReference type="PROSITE" id="PS50011">
    <property type="entry name" value="PROTEIN_KINASE_DOM"/>
    <property type="match status" value="1"/>
</dbReference>
<dbReference type="Gene3D" id="2.90.10.10">
    <property type="entry name" value="Bulb-type lectin domain"/>
    <property type="match status" value="2"/>
</dbReference>
<keyword evidence="15" id="KW-0325">Glycoprotein</keyword>
<evidence type="ECO:0000259" key="21">
    <source>
        <dbReference type="PROSITE" id="PS50927"/>
    </source>
</evidence>
<dbReference type="FunFam" id="3.30.200.20:FF:000059">
    <property type="entry name" value="S-receptor-like serine/threonine-protein kinase"/>
    <property type="match status" value="1"/>
</dbReference>
<evidence type="ECO:0000256" key="19">
    <source>
        <dbReference type="SAM" id="MobiDB-lite"/>
    </source>
</evidence>
<evidence type="ECO:0000256" key="6">
    <source>
        <dbReference type="ARBA" id="ARBA00022692"/>
    </source>
</evidence>
<dbReference type="AlphaFoldDB" id="A0AA38C724"/>
<dbReference type="InterPro" id="IPR011009">
    <property type="entry name" value="Kinase-like_dom_sf"/>
</dbReference>
<evidence type="ECO:0000256" key="1">
    <source>
        <dbReference type="ARBA" id="ARBA00004479"/>
    </source>
</evidence>
<evidence type="ECO:0000256" key="14">
    <source>
        <dbReference type="ARBA" id="ARBA00023170"/>
    </source>
</evidence>
<dbReference type="InterPro" id="IPR003609">
    <property type="entry name" value="Pan_app"/>
</dbReference>